<name>Q72JE3_THET2</name>
<dbReference type="KEGG" id="tth:TT_C0829"/>
<reference evidence="2 3" key="1">
    <citation type="journal article" date="2004" name="Nat. Biotechnol.">
        <title>The genome sequence of the extreme thermophile Thermus thermophilus.</title>
        <authorList>
            <person name="Henne A."/>
            <person name="Brueggemann H."/>
            <person name="Raasch C."/>
            <person name="Wiezer A."/>
            <person name="Hartsch T."/>
            <person name="Liesegang H."/>
            <person name="Johann A."/>
            <person name="Lienard T."/>
            <person name="Gohl O."/>
            <person name="Martinez-Arias R."/>
            <person name="Jacobi C."/>
            <person name="Starkuviene V."/>
            <person name="Schlenczeck S."/>
            <person name="Dencker S."/>
            <person name="Huber R."/>
            <person name="Klenk H.-P."/>
            <person name="Overbeek R."/>
            <person name="Kramer W."/>
            <person name="Merkl R."/>
            <person name="Gottschalk G."/>
            <person name="Fritz H.-J."/>
        </authorList>
    </citation>
    <scope>NUCLEOTIDE SEQUENCE [LARGE SCALE GENOMIC DNA]</scope>
    <source>
        <strain evidence="3">ATCC BAA-163 / DSM 7039 / HB27</strain>
    </source>
</reference>
<proteinExistence type="predicted"/>
<organism evidence="2 3">
    <name type="scientific">Thermus thermophilus (strain ATCC BAA-163 / DSM 7039 / HB27)</name>
    <dbReference type="NCBI Taxonomy" id="262724"/>
    <lineage>
        <taxon>Bacteria</taxon>
        <taxon>Thermotogati</taxon>
        <taxon>Deinococcota</taxon>
        <taxon>Deinococci</taxon>
        <taxon>Thermales</taxon>
        <taxon>Thermaceae</taxon>
        <taxon>Thermus</taxon>
    </lineage>
</organism>
<evidence type="ECO:0000313" key="3">
    <source>
        <dbReference type="Proteomes" id="UP000000592"/>
    </source>
</evidence>
<protein>
    <submittedName>
        <fullName evidence="2">Uncharacterized protein</fullName>
    </submittedName>
</protein>
<dbReference type="Proteomes" id="UP000000592">
    <property type="component" value="Chromosome"/>
</dbReference>
<dbReference type="EMBL" id="AE017221">
    <property type="protein sequence ID" value="AAS81175.1"/>
    <property type="molecule type" value="Genomic_DNA"/>
</dbReference>
<dbReference type="HOGENOM" id="CLU_2262522_0_0_0"/>
<gene>
    <name evidence="2" type="ordered locus">TT_C0829</name>
</gene>
<evidence type="ECO:0000256" key="1">
    <source>
        <dbReference type="SAM" id="MobiDB-lite"/>
    </source>
</evidence>
<feature type="compositionally biased region" description="Low complexity" evidence="1">
    <location>
        <begin position="74"/>
        <end position="85"/>
    </location>
</feature>
<feature type="region of interest" description="Disordered" evidence="1">
    <location>
        <begin position="1"/>
        <end position="103"/>
    </location>
</feature>
<evidence type="ECO:0000313" key="2">
    <source>
        <dbReference type="EMBL" id="AAS81175.1"/>
    </source>
</evidence>
<accession>Q72JE3</accession>
<dbReference type="AlphaFoldDB" id="Q72JE3"/>
<sequence>MKRSSSPEAPAWAQAHEAAHHDHVPARHHLGPGVHVPEDDHGAGVLHPLPGPEAPGHHQGALHHPSPRGDEGEGPSQGEEGLQGLLGDGPRHLHLQGKPFGEA</sequence>